<evidence type="ECO:0000313" key="1">
    <source>
        <dbReference type="EMBL" id="NBZ88867.1"/>
    </source>
</evidence>
<dbReference type="EMBL" id="JAABNR010000014">
    <property type="protein sequence ID" value="NBZ88867.1"/>
    <property type="molecule type" value="Genomic_DNA"/>
</dbReference>
<keyword evidence="2" id="KW-1185">Reference proteome</keyword>
<protein>
    <submittedName>
        <fullName evidence="1">Uncharacterized protein</fullName>
    </submittedName>
</protein>
<accession>A0AAE5BW42</accession>
<dbReference type="Proteomes" id="UP001193501">
    <property type="component" value="Unassembled WGS sequence"/>
</dbReference>
<dbReference type="RefSeq" id="WP_168775682.1">
    <property type="nucleotide sequence ID" value="NZ_JAABNR010000014.1"/>
</dbReference>
<name>A0AAE5BW42_9RHOB</name>
<sequence length="194" mass="21966">MLQGNRELPCPPDKPVWRVVYSEVPIEQTAEWLARRLPPNEREELLEDLAAVRWRLWNGQTDKAIDLIGRLFHDLKADEQGSSAIIALRGCLFNLRAEIEQNGGSIANFGARYLEGKRIASTAAEASVNNPVARRMVKKQQMRWIERGANLLLQVRVALANDDLSEHLACQPPLQRRQTIISPFVPLPLFQRAA</sequence>
<reference evidence="1" key="1">
    <citation type="submission" date="2020-01" db="EMBL/GenBank/DDBJ databases">
        <authorList>
            <person name="Chen W.-M."/>
        </authorList>
    </citation>
    <scope>NUCLEOTIDE SEQUENCE</scope>
    <source>
        <strain evidence="1">CYK-10</strain>
    </source>
</reference>
<gene>
    <name evidence="1" type="ORF">GV832_14840</name>
</gene>
<evidence type="ECO:0000313" key="2">
    <source>
        <dbReference type="Proteomes" id="UP001193501"/>
    </source>
</evidence>
<organism evidence="1 2">
    <name type="scientific">Stagnihabitans tardus</name>
    <dbReference type="NCBI Taxonomy" id="2699202"/>
    <lineage>
        <taxon>Bacteria</taxon>
        <taxon>Pseudomonadati</taxon>
        <taxon>Pseudomonadota</taxon>
        <taxon>Alphaproteobacteria</taxon>
        <taxon>Rhodobacterales</taxon>
        <taxon>Paracoccaceae</taxon>
        <taxon>Stagnihabitans</taxon>
    </lineage>
</organism>
<comment type="caution">
    <text evidence="1">The sequence shown here is derived from an EMBL/GenBank/DDBJ whole genome shotgun (WGS) entry which is preliminary data.</text>
</comment>
<dbReference type="AlphaFoldDB" id="A0AAE5BW42"/>
<proteinExistence type="predicted"/>